<dbReference type="AlphaFoldDB" id="A0A0F8YVZ7"/>
<dbReference type="EMBL" id="LAZR01051239">
    <property type="protein sequence ID" value="KKK85588.1"/>
    <property type="molecule type" value="Genomic_DNA"/>
</dbReference>
<feature type="non-terminal residue" evidence="1">
    <location>
        <position position="1"/>
    </location>
</feature>
<reference evidence="1" key="1">
    <citation type="journal article" date="2015" name="Nature">
        <title>Complex archaea that bridge the gap between prokaryotes and eukaryotes.</title>
        <authorList>
            <person name="Spang A."/>
            <person name="Saw J.H."/>
            <person name="Jorgensen S.L."/>
            <person name="Zaremba-Niedzwiedzka K."/>
            <person name="Martijn J."/>
            <person name="Lind A.E."/>
            <person name="van Eijk R."/>
            <person name="Schleper C."/>
            <person name="Guy L."/>
            <person name="Ettema T.J."/>
        </authorList>
    </citation>
    <scope>NUCLEOTIDE SEQUENCE</scope>
</reference>
<gene>
    <name evidence="1" type="ORF">LCGC14_2771760</name>
</gene>
<sequence length="40" mass="4230">SNSSYSTALQLWNGYADAAKPTILHLPAATTGMKASHLLK</sequence>
<organism evidence="1">
    <name type="scientific">marine sediment metagenome</name>
    <dbReference type="NCBI Taxonomy" id="412755"/>
    <lineage>
        <taxon>unclassified sequences</taxon>
        <taxon>metagenomes</taxon>
        <taxon>ecological metagenomes</taxon>
    </lineage>
</organism>
<protein>
    <submittedName>
        <fullName evidence="1">Uncharacterized protein</fullName>
    </submittedName>
</protein>
<name>A0A0F8YVZ7_9ZZZZ</name>
<evidence type="ECO:0000313" key="1">
    <source>
        <dbReference type="EMBL" id="KKK85588.1"/>
    </source>
</evidence>
<proteinExistence type="predicted"/>
<accession>A0A0F8YVZ7</accession>
<comment type="caution">
    <text evidence="1">The sequence shown here is derived from an EMBL/GenBank/DDBJ whole genome shotgun (WGS) entry which is preliminary data.</text>
</comment>